<dbReference type="Proteomes" id="UP000268844">
    <property type="component" value="Unassembled WGS sequence"/>
</dbReference>
<protein>
    <recommendedName>
        <fullName evidence="3">Polyketide cyclase</fullName>
    </recommendedName>
</protein>
<proteinExistence type="predicted"/>
<organism evidence="1 2">
    <name type="scientific">Devosia equisanguinis</name>
    <dbReference type="NCBI Taxonomy" id="2490941"/>
    <lineage>
        <taxon>Bacteria</taxon>
        <taxon>Pseudomonadati</taxon>
        <taxon>Pseudomonadota</taxon>
        <taxon>Alphaproteobacteria</taxon>
        <taxon>Hyphomicrobiales</taxon>
        <taxon>Devosiaceae</taxon>
        <taxon>Devosia</taxon>
    </lineage>
</organism>
<evidence type="ECO:0000313" key="1">
    <source>
        <dbReference type="EMBL" id="VDS04411.1"/>
    </source>
</evidence>
<dbReference type="RefSeq" id="WP_126149985.1">
    <property type="nucleotide sequence ID" value="NZ_JBHTMH010000003.1"/>
</dbReference>
<sequence>MALSQKFVLDIEAPYAVAEAYLANPRNYPEWAAVDPNTYQQLPNGDWSAEVRFGGVRHIRFSPPNGDGIFDHAVFAPGDPLLWMPLRISPLEDGTTRLEFTFLQRVGMSETTFSSAIEWINTDLMTLKTLIESQQG</sequence>
<reference evidence="1 2" key="1">
    <citation type="submission" date="2018-12" db="EMBL/GenBank/DDBJ databases">
        <authorList>
            <person name="Criscuolo A."/>
        </authorList>
    </citation>
    <scope>NUCLEOTIDE SEQUENCE [LARGE SCALE GENOMIC DNA]</scope>
    <source>
        <strain evidence="1">ACIP1116281</strain>
    </source>
</reference>
<accession>A0A447IA56</accession>
<name>A0A447IA56_9HYPH</name>
<dbReference type="OrthoDB" id="880456at2"/>
<dbReference type="InterPro" id="IPR023393">
    <property type="entry name" value="START-like_dom_sf"/>
</dbReference>
<dbReference type="EMBL" id="UZWD01000022">
    <property type="protein sequence ID" value="VDS04411.1"/>
    <property type="molecule type" value="Genomic_DNA"/>
</dbReference>
<keyword evidence="2" id="KW-1185">Reference proteome</keyword>
<dbReference type="Gene3D" id="3.30.530.20">
    <property type="match status" value="1"/>
</dbReference>
<dbReference type="SUPFAM" id="SSF55961">
    <property type="entry name" value="Bet v1-like"/>
    <property type="match status" value="1"/>
</dbReference>
<gene>
    <name evidence="1" type="ORF">DEVEQU_01546</name>
</gene>
<evidence type="ECO:0008006" key="3">
    <source>
        <dbReference type="Google" id="ProtNLM"/>
    </source>
</evidence>
<evidence type="ECO:0000313" key="2">
    <source>
        <dbReference type="Proteomes" id="UP000268844"/>
    </source>
</evidence>
<dbReference type="AlphaFoldDB" id="A0A447IA56"/>